<reference evidence="1 2" key="1">
    <citation type="submission" date="2020-01" db="EMBL/GenBank/DDBJ databases">
        <title>Paenibacillus soybeanensis sp. nov. isolated from the nodules of soybean (Glycine max(L.) Merr).</title>
        <authorList>
            <person name="Wang H."/>
        </authorList>
    </citation>
    <scope>NUCLEOTIDE SEQUENCE [LARGE SCALE GENOMIC DNA]</scope>
    <source>
        <strain evidence="1 2">T1</strain>
    </source>
</reference>
<sequence>MRDKVKAEFEQICRLIDQNEYISFDIYDTALLRNVLYPSDIFDIVEMTLSEQRIAIVEFKRLRIASESEARRRSVSEDITIDDIYRVVMERIGTALSEQALQLELEVERKFTVANRFIKQVYDYARERGKLILFISDMYLPPTVLTELLLKNGYDQYDALLVSGEDGCSKATGSRYRQLQDLYPSTMSWLHIGDNLVSDYENARKAGINAYYYKSVRERAGMSVIDNGRGRLTLRQSLMKALQINACETTDEYDYWERFGRLTVSSLFYGFTTWLMEGLRGQENVYFLSRDGYLPYLLYKRLALHRADVPQAQYIYASRRAYQIPNIIHIPQDEAIELLIANNKVPGHSITLQEIFDNLRLDKLKDYDNKFEMFGLSDFTYELRGQRDIHATRELLKSIYPDIMAHLKEEAELLRTYLQQQGIEGKHRVNVVDVGWRASTHKALHDMTGMNVYGYYLGTIENVYTDIADKVSAFVFNLGRPHQLRKHIMENVMMYEFLFSAPHGSLIGFKQDGRRVVPVLKDLEENSAVIAAMNGIQIGVLAMADEYEQYADYLQGMKVEEALSDFMAFIEAKRYEDLMAFSELTAVVGIGDSKSKQKYVSVIPSGVSQKIKRAAMRQSVTNLWPGAIVMTGSKEAAASRWRHVGNRLYIQFNGGRRKKLLGLMVKGIKDPKRAMRYVRGSIVDQIKSLIRKA</sequence>
<gene>
    <name evidence="1" type="ORF">GT019_27145</name>
</gene>
<dbReference type="InterPro" id="IPR036412">
    <property type="entry name" value="HAD-like_sf"/>
</dbReference>
<organism evidence="1 2">
    <name type="scientific">Paenibacillus glycinis</name>
    <dbReference type="NCBI Taxonomy" id="2697035"/>
    <lineage>
        <taxon>Bacteria</taxon>
        <taxon>Bacillati</taxon>
        <taxon>Bacillota</taxon>
        <taxon>Bacilli</taxon>
        <taxon>Bacillales</taxon>
        <taxon>Paenibacillaceae</taxon>
        <taxon>Paenibacillus</taxon>
    </lineage>
</organism>
<proteinExistence type="predicted"/>
<dbReference type="EMBL" id="JAAAMV010000028">
    <property type="protein sequence ID" value="NBD27566.1"/>
    <property type="molecule type" value="Genomic_DNA"/>
</dbReference>
<evidence type="ECO:0000313" key="2">
    <source>
        <dbReference type="Proteomes" id="UP000665561"/>
    </source>
</evidence>
<name>A0ABW9XZA3_9BACL</name>
<accession>A0ABW9XZA3</accession>
<dbReference type="Gene3D" id="3.40.50.1000">
    <property type="entry name" value="HAD superfamily/HAD-like"/>
    <property type="match status" value="1"/>
</dbReference>
<comment type="caution">
    <text evidence="1">The sequence shown here is derived from an EMBL/GenBank/DDBJ whole genome shotgun (WGS) entry which is preliminary data.</text>
</comment>
<dbReference type="InterPro" id="IPR023214">
    <property type="entry name" value="HAD_sf"/>
</dbReference>
<dbReference type="GO" id="GO:0016787">
    <property type="term" value="F:hydrolase activity"/>
    <property type="evidence" value="ECO:0007669"/>
    <property type="project" value="UniProtKB-KW"/>
</dbReference>
<dbReference type="Gene3D" id="1.10.150.400">
    <property type="match status" value="1"/>
</dbReference>
<dbReference type="RefSeq" id="WP_161746583.1">
    <property type="nucleotide sequence ID" value="NZ_JAAAMV010000028.1"/>
</dbReference>
<protein>
    <submittedName>
        <fullName evidence="1">HAD-IA family hydrolase</fullName>
    </submittedName>
</protein>
<dbReference type="InterPro" id="IPR006439">
    <property type="entry name" value="HAD-SF_hydro_IA"/>
</dbReference>
<evidence type="ECO:0000313" key="1">
    <source>
        <dbReference type="EMBL" id="NBD27566.1"/>
    </source>
</evidence>
<keyword evidence="1" id="KW-0378">Hydrolase</keyword>
<dbReference type="NCBIfam" id="TIGR01549">
    <property type="entry name" value="HAD-SF-IA-v1"/>
    <property type="match status" value="1"/>
</dbReference>
<dbReference type="SUPFAM" id="SSF56784">
    <property type="entry name" value="HAD-like"/>
    <property type="match status" value="1"/>
</dbReference>
<dbReference type="Proteomes" id="UP000665561">
    <property type="component" value="Unassembled WGS sequence"/>
</dbReference>
<keyword evidence="2" id="KW-1185">Reference proteome</keyword>